<dbReference type="EMBL" id="QJOW01000003">
    <property type="protein sequence ID" value="KAB7515104.1"/>
    <property type="molecule type" value="Genomic_DNA"/>
</dbReference>
<organism evidence="5 6">
    <name type="scientific">Halosegnis rubeus</name>
    <dbReference type="NCBI Taxonomy" id="2212850"/>
    <lineage>
        <taxon>Archaea</taxon>
        <taxon>Methanobacteriati</taxon>
        <taxon>Methanobacteriota</taxon>
        <taxon>Stenosarchaea group</taxon>
        <taxon>Halobacteria</taxon>
        <taxon>Halobacteriales</taxon>
        <taxon>Natronomonadaceae</taxon>
        <taxon>Halosegnis</taxon>
    </lineage>
</organism>
<reference evidence="5 6" key="1">
    <citation type="submission" date="2019-10" db="EMBL/GenBank/DDBJ databases">
        <title>Unraveling microbial dark matter from salterns through culturing: the case of the genus Halosegnis.</title>
        <authorList>
            <person name="Duran-Viseras A."/>
            <person name="Andrei A.-S."/>
            <person name="Vera-Gargallo B."/>
            <person name="Ghai R."/>
            <person name="Sanchez-Porro C."/>
            <person name="Ventosa A."/>
        </authorList>
    </citation>
    <scope>NUCLEOTIDE SEQUENCE [LARGE SCALE GENOMIC DNA]</scope>
    <source>
        <strain evidence="5 6">F17-44</strain>
    </source>
</reference>
<gene>
    <name evidence="5" type="ORF">DMP03_07575</name>
</gene>
<dbReference type="Pfam" id="PF04967">
    <property type="entry name" value="HTH_10"/>
    <property type="match status" value="1"/>
</dbReference>
<keyword evidence="2" id="KW-0804">Transcription</keyword>
<accession>A0A5N5U942</accession>
<feature type="domain" description="HTH bat-type" evidence="3">
    <location>
        <begin position="185"/>
        <end position="231"/>
    </location>
</feature>
<dbReference type="PANTHER" id="PTHR34236">
    <property type="entry name" value="DIMETHYL SULFOXIDE REDUCTASE TRANSCRIPTIONAL ACTIVATOR"/>
    <property type="match status" value="1"/>
</dbReference>
<dbReference type="OrthoDB" id="198846at2157"/>
<sequence length="239" mass="27021">MREFEFVVHYGPGADSLMDVFHDHPGLTARTSECTTTTDAMWRVDHLRGPATAISAAEEIFIDHDRCNECLDDHACDTYREYHVLDREATSLTVYTYRREIQDCHSVPYIVTDHVGEGAIFEASRSGGEYRWKVLYPEDQPVGELYDAIETELREGLSLEVSHLTEAGRWDPISQAEADLSPDARGVLEAAADAGYYERPRETTVGKLSEELDVPRSTLQYRLRNAEDAVLSQFVEVSQ</sequence>
<dbReference type="Pfam" id="PF24281">
    <property type="entry name" value="HVO_2928_N"/>
    <property type="match status" value="1"/>
</dbReference>
<protein>
    <submittedName>
        <fullName evidence="5">Transcriptional regulator</fullName>
    </submittedName>
</protein>
<evidence type="ECO:0000313" key="6">
    <source>
        <dbReference type="Proteomes" id="UP000326302"/>
    </source>
</evidence>
<evidence type="ECO:0000259" key="3">
    <source>
        <dbReference type="Pfam" id="PF04967"/>
    </source>
</evidence>
<evidence type="ECO:0000256" key="2">
    <source>
        <dbReference type="ARBA" id="ARBA00023163"/>
    </source>
</evidence>
<dbReference type="InterPro" id="IPR056529">
    <property type="entry name" value="HVO_2928_N"/>
</dbReference>
<dbReference type="AlphaFoldDB" id="A0A5N5U942"/>
<evidence type="ECO:0000256" key="1">
    <source>
        <dbReference type="ARBA" id="ARBA00023015"/>
    </source>
</evidence>
<feature type="domain" description="HVO-2928 N-terminal" evidence="4">
    <location>
        <begin position="3"/>
        <end position="170"/>
    </location>
</feature>
<dbReference type="Proteomes" id="UP000326302">
    <property type="component" value="Unassembled WGS sequence"/>
</dbReference>
<keyword evidence="1" id="KW-0805">Transcription regulation</keyword>
<proteinExistence type="predicted"/>
<evidence type="ECO:0000259" key="4">
    <source>
        <dbReference type="Pfam" id="PF24281"/>
    </source>
</evidence>
<evidence type="ECO:0000313" key="5">
    <source>
        <dbReference type="EMBL" id="KAB7515104.1"/>
    </source>
</evidence>
<dbReference type="RefSeq" id="WP_152120108.1">
    <property type="nucleotide sequence ID" value="NZ_QJOW01000003.1"/>
</dbReference>
<name>A0A5N5U942_9EURY</name>
<comment type="caution">
    <text evidence="5">The sequence shown here is derived from an EMBL/GenBank/DDBJ whole genome shotgun (WGS) entry which is preliminary data.</text>
</comment>
<dbReference type="PANTHER" id="PTHR34236:SF1">
    <property type="entry name" value="DIMETHYL SULFOXIDE REDUCTASE TRANSCRIPTIONAL ACTIVATOR"/>
    <property type="match status" value="1"/>
</dbReference>
<dbReference type="InterPro" id="IPR007050">
    <property type="entry name" value="HTH_bacterioopsin"/>
</dbReference>